<organism evidence="5">
    <name type="scientific">Brassica napus</name>
    <name type="common">Rape</name>
    <dbReference type="NCBI Taxonomy" id="3708"/>
    <lineage>
        <taxon>Eukaryota</taxon>
        <taxon>Viridiplantae</taxon>
        <taxon>Streptophyta</taxon>
        <taxon>Embryophyta</taxon>
        <taxon>Tracheophyta</taxon>
        <taxon>Spermatophyta</taxon>
        <taxon>Magnoliopsida</taxon>
        <taxon>eudicotyledons</taxon>
        <taxon>Gunneridae</taxon>
        <taxon>Pentapetalae</taxon>
        <taxon>rosids</taxon>
        <taxon>malvids</taxon>
        <taxon>Brassicales</taxon>
        <taxon>Brassicaceae</taxon>
        <taxon>Brassiceae</taxon>
        <taxon>Brassica</taxon>
    </lineage>
</organism>
<dbReference type="EMBL" id="HG994369">
    <property type="protein sequence ID" value="CAF1924248.1"/>
    <property type="molecule type" value="Genomic_DNA"/>
</dbReference>
<dbReference type="PANTHER" id="PTHR23177:SF57">
    <property type="entry name" value="RHO GTPASE-ACTIVATING PROTEIN 5"/>
    <property type="match status" value="1"/>
</dbReference>
<dbReference type="GO" id="GO:0007165">
    <property type="term" value="P:signal transduction"/>
    <property type="evidence" value="ECO:0007669"/>
    <property type="project" value="InterPro"/>
</dbReference>
<dbReference type="CDD" id="cd00132">
    <property type="entry name" value="CRIB"/>
    <property type="match status" value="1"/>
</dbReference>
<evidence type="ECO:0000259" key="4">
    <source>
        <dbReference type="PROSITE" id="PS50238"/>
    </source>
</evidence>
<keyword evidence="1" id="KW-0343">GTPase activation</keyword>
<protein>
    <submittedName>
        <fullName evidence="5">(rape) hypothetical protein</fullName>
    </submittedName>
</protein>
<feature type="compositionally biased region" description="Acidic residues" evidence="2">
    <location>
        <begin position="275"/>
        <end position="288"/>
    </location>
</feature>
<dbReference type="InterPro" id="IPR000198">
    <property type="entry name" value="RhoGAP_dom"/>
</dbReference>
<dbReference type="PROSITE" id="PS50108">
    <property type="entry name" value="CRIB"/>
    <property type="match status" value="1"/>
</dbReference>
<dbReference type="SUPFAM" id="SSF48350">
    <property type="entry name" value="GTPase activation domain, GAP"/>
    <property type="match status" value="1"/>
</dbReference>
<dbReference type="SMART" id="SM00324">
    <property type="entry name" value="RhoGAP"/>
    <property type="match status" value="1"/>
</dbReference>
<dbReference type="Proteomes" id="UP001295469">
    <property type="component" value="Chromosome C05"/>
</dbReference>
<dbReference type="InterPro" id="IPR008936">
    <property type="entry name" value="Rho_GTPase_activation_prot"/>
</dbReference>
<dbReference type="AlphaFoldDB" id="A0A816L280"/>
<dbReference type="Pfam" id="PF00620">
    <property type="entry name" value="RhoGAP"/>
    <property type="match status" value="1"/>
</dbReference>
<dbReference type="SMART" id="SM00285">
    <property type="entry name" value="PBD"/>
    <property type="match status" value="1"/>
</dbReference>
<sequence>MDIGGPTDVQHVAHVTFDRFNGFLGLPSEFEPDVPKKAPSASATVFGVSTESMQLSYDSRGNCVPVILLLLQSRLYDQGGLQVEGIFRITGENSEEEYVREQLNKGMIPDGIDVHCLAGLIKVSSSFPLKSKWNFELVDDDLCVCVQAWFRELPRGVLDPLSSEQVLQCESDEDFIKVVRLLPQTEASLLNWAINLMADVVQFENVNKMNSRNLALVFAPNMSQMKDPLTALMYAVQVMKLLKCLTEKALREREVTSPQVHTRSSNEAEYGEKEVDNEEEDEEEEEGDGVYIIEEVGSEAEGGEKEVENEEEEEEQDGDGVYIIEEEALQIIRVVADDHKSESMKSACDGSITSDSKGADGVVQPLICNPDHIGSK</sequence>
<dbReference type="Gene3D" id="1.10.555.10">
    <property type="entry name" value="Rho GTPase activation protein"/>
    <property type="match status" value="1"/>
</dbReference>
<evidence type="ECO:0000256" key="1">
    <source>
        <dbReference type="ARBA" id="ARBA00022468"/>
    </source>
</evidence>
<feature type="compositionally biased region" description="Acidic residues" evidence="2">
    <location>
        <begin position="307"/>
        <end position="321"/>
    </location>
</feature>
<dbReference type="Gene3D" id="3.90.810.10">
    <property type="entry name" value="CRIB domain"/>
    <property type="match status" value="1"/>
</dbReference>
<proteinExistence type="predicted"/>
<evidence type="ECO:0000313" key="5">
    <source>
        <dbReference type="EMBL" id="CAF1924248.1"/>
    </source>
</evidence>
<dbReference type="InterPro" id="IPR044785">
    <property type="entry name" value="RopGAP1-5"/>
</dbReference>
<dbReference type="InterPro" id="IPR036936">
    <property type="entry name" value="CRIB_dom_sf"/>
</dbReference>
<feature type="domain" description="Rho-GAP" evidence="4">
    <location>
        <begin position="48"/>
        <end position="250"/>
    </location>
</feature>
<reference evidence="5" key="1">
    <citation type="submission" date="2021-01" db="EMBL/GenBank/DDBJ databases">
        <authorList>
            <consortium name="Genoscope - CEA"/>
            <person name="William W."/>
        </authorList>
    </citation>
    <scope>NUCLEOTIDE SEQUENCE</scope>
</reference>
<dbReference type="Pfam" id="PF00786">
    <property type="entry name" value="PBD"/>
    <property type="match status" value="1"/>
</dbReference>
<feature type="region of interest" description="Disordered" evidence="2">
    <location>
        <begin position="344"/>
        <end position="376"/>
    </location>
</feature>
<feature type="region of interest" description="Disordered" evidence="2">
    <location>
        <begin position="253"/>
        <end position="321"/>
    </location>
</feature>
<evidence type="ECO:0000259" key="3">
    <source>
        <dbReference type="PROSITE" id="PS50108"/>
    </source>
</evidence>
<dbReference type="InterPro" id="IPR000095">
    <property type="entry name" value="CRIB_dom"/>
</dbReference>
<dbReference type="GO" id="GO:0005096">
    <property type="term" value="F:GTPase activator activity"/>
    <property type="evidence" value="ECO:0007669"/>
    <property type="project" value="UniProtKB-KW"/>
</dbReference>
<dbReference type="CDD" id="cd00159">
    <property type="entry name" value="RhoGAP"/>
    <property type="match status" value="1"/>
</dbReference>
<gene>
    <name evidence="5" type="ORF">DARMORV10_C05P06490.1</name>
</gene>
<accession>A0A816L280</accession>
<name>A0A816L280_BRANA</name>
<dbReference type="PROSITE" id="PS50238">
    <property type="entry name" value="RHOGAP"/>
    <property type="match status" value="1"/>
</dbReference>
<evidence type="ECO:0000256" key="2">
    <source>
        <dbReference type="SAM" id="MobiDB-lite"/>
    </source>
</evidence>
<feature type="compositionally biased region" description="Basic and acidic residues" evidence="2">
    <location>
        <begin position="264"/>
        <end position="274"/>
    </location>
</feature>
<dbReference type="PANTHER" id="PTHR23177">
    <property type="entry name" value="MKIAA1688 PROTEIN"/>
    <property type="match status" value="1"/>
</dbReference>
<dbReference type="SMR" id="A0A816L280"/>
<feature type="domain" description="CRIB" evidence="3">
    <location>
        <begin position="3"/>
        <end position="16"/>
    </location>
</feature>